<evidence type="ECO:0000256" key="2">
    <source>
        <dbReference type="ARBA" id="ARBA00023043"/>
    </source>
</evidence>
<dbReference type="STRING" id="13370.A0A448YTG2"/>
<evidence type="ECO:0000256" key="4">
    <source>
        <dbReference type="SAM" id="Coils"/>
    </source>
</evidence>
<dbReference type="Pfam" id="PF25329">
    <property type="entry name" value="C2_GDE1"/>
    <property type="match status" value="1"/>
</dbReference>
<dbReference type="CDD" id="cd14483">
    <property type="entry name" value="SPX_PHO81_NUC-2_like"/>
    <property type="match status" value="1"/>
</dbReference>
<evidence type="ECO:0000313" key="8">
    <source>
        <dbReference type="Proteomes" id="UP000290900"/>
    </source>
</evidence>
<dbReference type="InterPro" id="IPR057506">
    <property type="entry name" value="C2_GPCPD1"/>
</dbReference>
<feature type="domain" description="SPX" evidence="5">
    <location>
        <begin position="1"/>
        <end position="154"/>
    </location>
</feature>
<name>A0A448YTG2_BRENA</name>
<gene>
    <name evidence="7" type="ORF">BRENAR_LOCUS4927</name>
</gene>
<dbReference type="Gene3D" id="3.20.20.190">
    <property type="entry name" value="Phosphatidylinositol (PI) phosphodiesterase"/>
    <property type="match status" value="1"/>
</dbReference>
<dbReference type="SMART" id="SM00248">
    <property type="entry name" value="ANK"/>
    <property type="match status" value="7"/>
</dbReference>
<keyword evidence="4" id="KW-0175">Coiled coil</keyword>
<dbReference type="Gene3D" id="1.25.40.20">
    <property type="entry name" value="Ankyrin repeat-containing domain"/>
    <property type="match status" value="2"/>
</dbReference>
<dbReference type="AlphaFoldDB" id="A0A448YTG2"/>
<keyword evidence="8" id="KW-1185">Reference proteome</keyword>
<dbReference type="PANTHER" id="PTHR24198">
    <property type="entry name" value="ANKYRIN REPEAT AND PROTEIN KINASE DOMAIN-CONTAINING PROTEIN"/>
    <property type="match status" value="1"/>
</dbReference>
<dbReference type="PROSITE" id="PS51704">
    <property type="entry name" value="GP_PDE"/>
    <property type="match status" value="1"/>
</dbReference>
<dbReference type="InterPro" id="IPR004331">
    <property type="entry name" value="SPX_dom"/>
</dbReference>
<dbReference type="EMBL" id="CAACVR010000075">
    <property type="protein sequence ID" value="VEU24199.1"/>
    <property type="molecule type" value="Genomic_DNA"/>
</dbReference>
<dbReference type="SUPFAM" id="SSF51695">
    <property type="entry name" value="PLC-like phosphodiesterases"/>
    <property type="match status" value="1"/>
</dbReference>
<evidence type="ECO:0000256" key="1">
    <source>
        <dbReference type="ARBA" id="ARBA00022737"/>
    </source>
</evidence>
<organism evidence="7 8">
    <name type="scientific">Brettanomyces naardenensis</name>
    <name type="common">Yeast</name>
    <dbReference type="NCBI Taxonomy" id="13370"/>
    <lineage>
        <taxon>Eukaryota</taxon>
        <taxon>Fungi</taxon>
        <taxon>Dikarya</taxon>
        <taxon>Ascomycota</taxon>
        <taxon>Saccharomycotina</taxon>
        <taxon>Pichiomycetes</taxon>
        <taxon>Pichiales</taxon>
        <taxon>Pichiaceae</taxon>
        <taxon>Brettanomyces</taxon>
    </lineage>
</organism>
<evidence type="ECO:0000259" key="6">
    <source>
        <dbReference type="PROSITE" id="PS51704"/>
    </source>
</evidence>
<keyword evidence="1" id="KW-0677">Repeat</keyword>
<proteinExistence type="predicted"/>
<dbReference type="InterPro" id="IPR036770">
    <property type="entry name" value="Ankyrin_rpt-contain_sf"/>
</dbReference>
<evidence type="ECO:0000256" key="3">
    <source>
        <dbReference type="PROSITE-ProRule" id="PRU00023"/>
    </source>
</evidence>
<dbReference type="PROSITE" id="PS50088">
    <property type="entry name" value="ANK_REPEAT"/>
    <property type="match status" value="1"/>
</dbReference>
<dbReference type="OrthoDB" id="1577640at2759"/>
<protein>
    <submittedName>
        <fullName evidence="7">DEKNAAC105440</fullName>
    </submittedName>
</protein>
<dbReference type="InParanoid" id="A0A448YTG2"/>
<reference evidence="7 8" key="1">
    <citation type="submission" date="2018-12" db="EMBL/GenBank/DDBJ databases">
        <authorList>
            <person name="Tiukova I."/>
            <person name="Dainat J."/>
        </authorList>
    </citation>
    <scope>NUCLEOTIDE SEQUENCE [LARGE SCALE GENOMIC DNA]</scope>
</reference>
<dbReference type="Pfam" id="PF12796">
    <property type="entry name" value="Ank_2"/>
    <property type="match status" value="2"/>
</dbReference>
<dbReference type="PANTHER" id="PTHR24198:SF165">
    <property type="entry name" value="ANKYRIN REPEAT-CONTAINING PROTEIN-RELATED"/>
    <property type="match status" value="1"/>
</dbReference>
<dbReference type="GO" id="GO:0008081">
    <property type="term" value="F:phosphoric diester hydrolase activity"/>
    <property type="evidence" value="ECO:0007669"/>
    <property type="project" value="InterPro"/>
</dbReference>
<dbReference type="InterPro" id="IPR017946">
    <property type="entry name" value="PLC-like_Pdiesterase_TIM-brl"/>
</dbReference>
<dbReference type="SUPFAM" id="SSF48403">
    <property type="entry name" value="Ankyrin repeat"/>
    <property type="match status" value="1"/>
</dbReference>
<dbReference type="FunCoup" id="A0A448YTG2">
    <property type="interactions" value="195"/>
</dbReference>
<sequence>MKFGKYLAARQLEFPEYAGHFINYKALKKLINALTQDTSTPLQDKKGSFFFRLERELEKVNDFYLKKESQLKFRLDILISKKEKYFQSHQLPNGGGKINKNSVNFVSLYDGFKKFSKDLDRLEQFVELNETGFTKVLKKWDKRSKSSTKELYLTTAVNVQPVFHRSQIIELSDMVANNLMELESLVDGDTSFVRYEGRSNGNDVDGKLATPSKYSIASSSKTPSPSSSSSAAGACDELYTDFYEITVQNANLSQDDQMAKIKEWSSQIISRLPDATKKYTLSKVFLLLIPNLHIPDASLLQFYEFFKDFIDLRFVDDLNGRNCLIEASTCKQNRTAIVELLLKSDLDPTMKDVSGRTCLHYVTENGRDDLLLLLLSSKKVEPIIDAMDNESISSLLLAIVNDHVSCVQTLLQHGANGFPLQDDLKPKYLPLNVACKIGNFEVVKLILNRYGSPEKAKGDNLLTNNAQCNAEGLLPLHIVASSGHPLLLPLLLQYGADVNQLDKLNKWSPIFYAVVEGYDVMVHELIGYGANFKLEDEDGCDPLYYAIWEGNVAVLNVLMDADKEEGEKMSETEEPEPKFATPAAPSILSIPRSLGPSTSTILPTSLDMIPDLSLPPPIIPLRKYGHNFLEKKIFLKLSFYTSRNSIRLNPDTFLTSIPGRITISCDKNDLIPRNLLLPVLDNDKSITFQADSFDDSFNIEFELFRTFGTRLLAKATLPSSVLTTSYPGSGSKLSGDLEIPLADVKLRNTGFLRFNYEIVYPYSGAPLEISMYDTYWKSSSVADEKEKEKEKLQQQQQQQLQQQQHQNTSVSFVTASSLTGVYYRVHLYLLNDGTPIVCPKYLVEVGGGVSLPVCCFNFEQLRNLMYKDASEYQRLCDELRLLKNGSGPHFCEIMGRLYIPLSQFLDTVDPEIALNLEIFYPSVYELEFYDIKLFTSVSANELVHKCNVEASLNTLTDNCLNNFIDLILTDIFGHVRKLRHNNNSSRSRSLILSSDNSSVCTILNWKQPNYPVFYNLNGVKYSGQQDSFYECTANGFSKHDRINLQTSGAEELEKKRQQDDHRNLLIDNIDSINKDSSEYINSLQYQDKLSRSIKLATDFASSNNLLGITVPNQLLKICPTMAKSIRSNGLILVATKDEKGIGSKQSRNDAGADVNGLRFNDILSFKDTIDM</sequence>
<dbReference type="GO" id="GO:0006629">
    <property type="term" value="P:lipid metabolic process"/>
    <property type="evidence" value="ECO:0007669"/>
    <property type="project" value="InterPro"/>
</dbReference>
<dbReference type="InterPro" id="IPR002110">
    <property type="entry name" value="Ankyrin_rpt"/>
</dbReference>
<dbReference type="PROSITE" id="PS50297">
    <property type="entry name" value="ANK_REP_REGION"/>
    <property type="match status" value="1"/>
</dbReference>
<keyword evidence="2 3" id="KW-0040">ANK repeat</keyword>
<accession>A0A448YTG2</accession>
<evidence type="ECO:0000313" key="7">
    <source>
        <dbReference type="EMBL" id="VEU24199.1"/>
    </source>
</evidence>
<feature type="repeat" description="ANK" evidence="3">
    <location>
        <begin position="471"/>
        <end position="503"/>
    </location>
</feature>
<dbReference type="InterPro" id="IPR030395">
    <property type="entry name" value="GP_PDE_dom"/>
</dbReference>
<dbReference type="Proteomes" id="UP000290900">
    <property type="component" value="Unassembled WGS sequence"/>
</dbReference>
<feature type="coiled-coil region" evidence="4">
    <location>
        <begin position="778"/>
        <end position="806"/>
    </location>
</feature>
<feature type="domain" description="GP-PDE" evidence="6">
    <location>
        <begin position="769"/>
        <end position="1169"/>
    </location>
</feature>
<evidence type="ECO:0000259" key="5">
    <source>
        <dbReference type="PROSITE" id="PS51382"/>
    </source>
</evidence>
<dbReference type="PROSITE" id="PS51382">
    <property type="entry name" value="SPX"/>
    <property type="match status" value="1"/>
</dbReference>
<dbReference type="Pfam" id="PF03105">
    <property type="entry name" value="SPX"/>
    <property type="match status" value="1"/>
</dbReference>